<dbReference type="InterPro" id="IPR035904">
    <property type="entry name" value="Chorismate_synth_AroC_sf"/>
</dbReference>
<evidence type="ECO:0000313" key="8">
    <source>
        <dbReference type="Proteomes" id="UP000008983"/>
    </source>
</evidence>
<dbReference type="NCBIfam" id="TIGR00033">
    <property type="entry name" value="aroC"/>
    <property type="match status" value="1"/>
</dbReference>
<dbReference type="eggNOG" id="KOG4492">
    <property type="taxonomic scope" value="Eukaryota"/>
</dbReference>
<evidence type="ECO:0000256" key="4">
    <source>
        <dbReference type="ARBA" id="ARBA00022605"/>
    </source>
</evidence>
<dbReference type="GO" id="GO:0009423">
    <property type="term" value="P:chorismate biosynthetic process"/>
    <property type="evidence" value="ECO:0007669"/>
    <property type="project" value="UniProtKB-UniPathway"/>
</dbReference>
<dbReference type="GO" id="GO:0010181">
    <property type="term" value="F:FMN binding"/>
    <property type="evidence" value="ECO:0007669"/>
    <property type="project" value="TreeGrafter"/>
</dbReference>
<dbReference type="GO" id="GO:0008652">
    <property type="term" value="P:amino acid biosynthetic process"/>
    <property type="evidence" value="ECO:0007669"/>
    <property type="project" value="UniProtKB-KW"/>
</dbReference>
<reference evidence="7 8" key="1">
    <citation type="submission" date="2011-07" db="EMBL/GenBank/DDBJ databases">
        <authorList>
            <person name="Coyne R."/>
            <person name="Brami D."/>
            <person name="Johnson J."/>
            <person name="Hostetler J."/>
            <person name="Hannick L."/>
            <person name="Clark T."/>
            <person name="Cassidy-Hanley D."/>
            <person name="Inman J."/>
        </authorList>
    </citation>
    <scope>NUCLEOTIDE SEQUENCE [LARGE SCALE GENOMIC DNA]</scope>
    <source>
        <strain evidence="7 8">G5</strain>
    </source>
</reference>
<evidence type="ECO:0000256" key="3">
    <source>
        <dbReference type="ARBA" id="ARBA00013036"/>
    </source>
</evidence>
<dbReference type="Pfam" id="PF01264">
    <property type="entry name" value="Chorismate_synt"/>
    <property type="match status" value="1"/>
</dbReference>
<dbReference type="PROSITE" id="PS00789">
    <property type="entry name" value="CHORISMATE_SYNTHASE_3"/>
    <property type="match status" value="1"/>
</dbReference>
<dbReference type="HAMAP" id="MF_00300">
    <property type="entry name" value="Chorismate_synth"/>
    <property type="match status" value="1"/>
</dbReference>
<dbReference type="CDD" id="cd07304">
    <property type="entry name" value="Chorismate_synthase"/>
    <property type="match status" value="1"/>
</dbReference>
<dbReference type="AlphaFoldDB" id="G0QPY8"/>
<dbReference type="GeneID" id="14908882"/>
<dbReference type="InterPro" id="IPR020541">
    <property type="entry name" value="Chorismate_synthase_CS"/>
</dbReference>
<dbReference type="EC" id="4.2.3.5" evidence="3"/>
<dbReference type="GO" id="GO:0004107">
    <property type="term" value="F:chorismate synthase activity"/>
    <property type="evidence" value="ECO:0007669"/>
    <property type="project" value="UniProtKB-EC"/>
</dbReference>
<comment type="pathway">
    <text evidence="1">Metabolic intermediate biosynthesis; chorismate biosynthesis; chorismate from D-erythrose 4-phosphate and phosphoenolpyruvate: step 7/7.</text>
</comment>
<dbReference type="STRING" id="857967.G0QPY8"/>
<evidence type="ECO:0000256" key="2">
    <source>
        <dbReference type="ARBA" id="ARBA00008014"/>
    </source>
</evidence>
<evidence type="ECO:0000256" key="5">
    <source>
        <dbReference type="ARBA" id="ARBA00023141"/>
    </source>
</evidence>
<dbReference type="OrthoDB" id="1721239at2759"/>
<dbReference type="InterPro" id="IPR000453">
    <property type="entry name" value="Chorismate_synth"/>
</dbReference>
<dbReference type="PIRSF" id="PIRSF001456">
    <property type="entry name" value="Chorismate_synth"/>
    <property type="match status" value="1"/>
</dbReference>
<evidence type="ECO:0000256" key="1">
    <source>
        <dbReference type="ARBA" id="ARBA00005044"/>
    </source>
</evidence>
<dbReference type="UniPathway" id="UPA00053">
    <property type="reaction ID" value="UER00090"/>
</dbReference>
<keyword evidence="8" id="KW-1185">Reference proteome</keyword>
<dbReference type="GO" id="GO:0009073">
    <property type="term" value="P:aromatic amino acid family biosynthetic process"/>
    <property type="evidence" value="ECO:0007669"/>
    <property type="project" value="UniProtKB-KW"/>
</dbReference>
<keyword evidence="5" id="KW-0057">Aromatic amino acid biosynthesis</keyword>
<name>G0QPY8_ICHMU</name>
<dbReference type="GO" id="GO:0005829">
    <property type="term" value="C:cytosol"/>
    <property type="evidence" value="ECO:0007669"/>
    <property type="project" value="TreeGrafter"/>
</dbReference>
<sequence>MSSFGKIYKVTTFGESHSKAVGCSVENFPPNHIVDINYIQKALNRRKPNQSSLTTSRDELDQVDIICGLQNNTSLGSPIAFLVHNKDQIPSDYIAMDQIPRPGHADYTYLVKYGIKAQSGGGRSSARETIGRICGGALADIILEKQLKMNIFSFVSSVGNIEIPSEIIQEIVNEKQFILNKDKIDQNGTFNVYIKNEEDEIYENNNIYFNKNGEKILNKLNINEYKLTQQVNIRCPHQQTGVKMIELIKQIKKQKDSIGGTIICVIQNPPIGLGEPCFNKLNALLAHAIMSIPATKGFEIGSGFEGTKLKGSQHNDVFFQDENKQYLSTKTNHSGGTLGGISNGQNIYFKVAFKPVSTIGIPQNTCSLDGKDTVLEAKGRHDPCVLPRAPPIVEAMASITILDSYLMLKANSNQFW</sequence>
<dbReference type="RefSeq" id="XP_004036701.1">
    <property type="nucleotide sequence ID" value="XM_004036653.1"/>
</dbReference>
<dbReference type="FunCoup" id="G0QPY8">
    <property type="interactions" value="56"/>
</dbReference>
<accession>G0QPY8</accession>
<dbReference type="PANTHER" id="PTHR21085">
    <property type="entry name" value="CHORISMATE SYNTHASE"/>
    <property type="match status" value="1"/>
</dbReference>
<dbReference type="SUPFAM" id="SSF103263">
    <property type="entry name" value="Chorismate synthase, AroC"/>
    <property type="match status" value="1"/>
</dbReference>
<comment type="similarity">
    <text evidence="2">Belongs to the chorismate synthase family.</text>
</comment>
<dbReference type="Proteomes" id="UP000008983">
    <property type="component" value="Unassembled WGS sequence"/>
</dbReference>
<proteinExistence type="inferred from homology"/>
<gene>
    <name evidence="7" type="ORF">IMG5_073100</name>
</gene>
<evidence type="ECO:0000313" key="7">
    <source>
        <dbReference type="EMBL" id="EGR32715.1"/>
    </source>
</evidence>
<keyword evidence="4" id="KW-0028">Amino-acid biosynthesis</keyword>
<evidence type="ECO:0000256" key="6">
    <source>
        <dbReference type="ARBA" id="ARBA00023239"/>
    </source>
</evidence>
<dbReference type="EMBL" id="GL983593">
    <property type="protein sequence ID" value="EGR32715.1"/>
    <property type="molecule type" value="Genomic_DNA"/>
</dbReference>
<dbReference type="PANTHER" id="PTHR21085:SF0">
    <property type="entry name" value="CHORISMATE SYNTHASE"/>
    <property type="match status" value="1"/>
</dbReference>
<protein>
    <recommendedName>
        <fullName evidence="3">chorismate synthase</fullName>
        <ecNumber evidence="3">4.2.3.5</ecNumber>
    </recommendedName>
</protein>
<keyword evidence="6" id="KW-0456">Lyase</keyword>
<dbReference type="OMA" id="MLSINAV"/>
<dbReference type="Gene3D" id="3.60.150.10">
    <property type="entry name" value="Chorismate synthase AroC"/>
    <property type="match status" value="2"/>
</dbReference>
<dbReference type="InParanoid" id="G0QPY8"/>
<organism evidence="7 8">
    <name type="scientific">Ichthyophthirius multifiliis</name>
    <name type="common">White spot disease agent</name>
    <name type="synonym">Ich</name>
    <dbReference type="NCBI Taxonomy" id="5932"/>
    <lineage>
        <taxon>Eukaryota</taxon>
        <taxon>Sar</taxon>
        <taxon>Alveolata</taxon>
        <taxon>Ciliophora</taxon>
        <taxon>Intramacronucleata</taxon>
        <taxon>Oligohymenophorea</taxon>
        <taxon>Hymenostomatida</taxon>
        <taxon>Ophryoglenina</taxon>
        <taxon>Ichthyophthirius</taxon>
    </lineage>
</organism>